<protein>
    <recommendedName>
        <fullName evidence="3">Excreted virulence factor EspC, type VII ESX diderm</fullName>
    </recommendedName>
</protein>
<evidence type="ECO:0008006" key="3">
    <source>
        <dbReference type="Google" id="ProtNLM"/>
    </source>
</evidence>
<accession>A0A1I2PVB6</accession>
<dbReference type="Proteomes" id="UP000199065">
    <property type="component" value="Unassembled WGS sequence"/>
</dbReference>
<keyword evidence="2" id="KW-1185">Reference proteome</keyword>
<evidence type="ECO:0000313" key="1">
    <source>
        <dbReference type="EMBL" id="SFG17341.1"/>
    </source>
</evidence>
<sequence>MADLELNISEALAMLGKLTDEASQQSTIHASRSPALAPSSAGRDFVDRGAAFAEVLQQIHDKGARRLALIQETGNQATAQISTYQEGERGHRARIEAVPL</sequence>
<organism evidence="1 2">
    <name type="scientific">Corynebacterium spheniscorum</name>
    <dbReference type="NCBI Taxonomy" id="185761"/>
    <lineage>
        <taxon>Bacteria</taxon>
        <taxon>Bacillati</taxon>
        <taxon>Actinomycetota</taxon>
        <taxon>Actinomycetes</taxon>
        <taxon>Mycobacteriales</taxon>
        <taxon>Corynebacteriaceae</taxon>
        <taxon>Corynebacterium</taxon>
    </lineage>
</organism>
<proteinExistence type="predicted"/>
<evidence type="ECO:0000313" key="2">
    <source>
        <dbReference type="Proteomes" id="UP000199065"/>
    </source>
</evidence>
<name>A0A1I2PVB6_9CORY</name>
<gene>
    <name evidence="1" type="ORF">SAMN05660282_00137</name>
</gene>
<dbReference type="RefSeq" id="WP_092283396.1">
    <property type="nucleotide sequence ID" value="NZ_FOPJ01000001.1"/>
</dbReference>
<dbReference type="OrthoDB" id="4411532at2"/>
<dbReference type="AlphaFoldDB" id="A0A1I2PVB6"/>
<dbReference type="STRING" id="185761.SAMN05660282_00137"/>
<reference evidence="1 2" key="1">
    <citation type="submission" date="2016-10" db="EMBL/GenBank/DDBJ databases">
        <authorList>
            <person name="de Groot N.N."/>
        </authorList>
    </citation>
    <scope>NUCLEOTIDE SEQUENCE [LARGE SCALE GENOMIC DNA]</scope>
    <source>
        <strain>J11</strain>
        <strain evidence="2">PG 39</strain>
    </source>
</reference>
<dbReference type="EMBL" id="FOPJ01000001">
    <property type="protein sequence ID" value="SFG17341.1"/>
    <property type="molecule type" value="Genomic_DNA"/>
</dbReference>